<evidence type="ECO:0000313" key="2">
    <source>
        <dbReference type="Proteomes" id="UP000507470"/>
    </source>
</evidence>
<sequence>MAARSNGRFTKAGESKRRVDLSVKMKMLYETDSLLEAESNEPRQLNSCIWIPGERSVFEPYEMDKQLKAGCVDCGLPLQFTNVTEETKCGLGMRYKFDEIKQILLDKIVDCLIFSETKLDSSVKDSLFEVDVYKLQRRDHTDHGGGIATFMRADIPPRRRLDIECKCIREYSC</sequence>
<dbReference type="AlphaFoldDB" id="A0A6J8CA18"/>
<evidence type="ECO:0000313" key="1">
    <source>
        <dbReference type="EMBL" id="CAC5393248.1"/>
    </source>
</evidence>
<keyword evidence="2" id="KW-1185">Reference proteome</keyword>
<dbReference type="OrthoDB" id="6142893at2759"/>
<accession>A0A6J8CA18</accession>
<protein>
    <submittedName>
        <fullName evidence="1">Uncharacterized protein</fullName>
    </submittedName>
</protein>
<dbReference type="EMBL" id="CACVKT020005120">
    <property type="protein sequence ID" value="CAC5393248.1"/>
    <property type="molecule type" value="Genomic_DNA"/>
</dbReference>
<gene>
    <name evidence="1" type="ORF">MCOR_28118</name>
</gene>
<reference evidence="1 2" key="1">
    <citation type="submission" date="2020-06" db="EMBL/GenBank/DDBJ databases">
        <authorList>
            <person name="Li R."/>
            <person name="Bekaert M."/>
        </authorList>
    </citation>
    <scope>NUCLEOTIDE SEQUENCE [LARGE SCALE GENOMIC DNA]</scope>
    <source>
        <strain evidence="2">wild</strain>
    </source>
</reference>
<proteinExistence type="predicted"/>
<dbReference type="Proteomes" id="UP000507470">
    <property type="component" value="Unassembled WGS sequence"/>
</dbReference>
<name>A0A6J8CA18_MYTCO</name>
<organism evidence="1 2">
    <name type="scientific">Mytilus coruscus</name>
    <name type="common">Sea mussel</name>
    <dbReference type="NCBI Taxonomy" id="42192"/>
    <lineage>
        <taxon>Eukaryota</taxon>
        <taxon>Metazoa</taxon>
        <taxon>Spiralia</taxon>
        <taxon>Lophotrochozoa</taxon>
        <taxon>Mollusca</taxon>
        <taxon>Bivalvia</taxon>
        <taxon>Autobranchia</taxon>
        <taxon>Pteriomorphia</taxon>
        <taxon>Mytilida</taxon>
        <taxon>Mytiloidea</taxon>
        <taxon>Mytilidae</taxon>
        <taxon>Mytilinae</taxon>
        <taxon>Mytilus</taxon>
    </lineage>
</organism>